<proteinExistence type="predicted"/>
<name>A0A385YVJ8_9BACL</name>
<sequence length="58" mass="6985">MEYFYNLFIILLVVIGVASFTMFVRRLLINSSVKNRRLEMIEMKLDEMKELLLKEQSK</sequence>
<evidence type="ECO:0000313" key="3">
    <source>
        <dbReference type="Proteomes" id="UP000265725"/>
    </source>
</evidence>
<keyword evidence="1" id="KW-1133">Transmembrane helix</keyword>
<organism evidence="2 3">
    <name type="scientific">Paenisporosarcina cavernae</name>
    <dbReference type="NCBI Taxonomy" id="2320858"/>
    <lineage>
        <taxon>Bacteria</taxon>
        <taxon>Bacillati</taxon>
        <taxon>Bacillota</taxon>
        <taxon>Bacilli</taxon>
        <taxon>Bacillales</taxon>
        <taxon>Caryophanaceae</taxon>
        <taxon>Paenisporosarcina</taxon>
    </lineage>
</organism>
<evidence type="ECO:0000313" key="2">
    <source>
        <dbReference type="EMBL" id="AYC30501.1"/>
    </source>
</evidence>
<dbReference type="AlphaFoldDB" id="A0A385YVJ8"/>
<keyword evidence="1" id="KW-0812">Transmembrane</keyword>
<dbReference type="KEGG" id="paek:D3873_11905"/>
<evidence type="ECO:0000256" key="1">
    <source>
        <dbReference type="SAM" id="Phobius"/>
    </source>
</evidence>
<accession>A0A385YVJ8</accession>
<keyword evidence="1" id="KW-0472">Membrane</keyword>
<protein>
    <submittedName>
        <fullName evidence="2">DUF4083 domain-containing protein</fullName>
    </submittedName>
</protein>
<keyword evidence="3" id="KW-1185">Reference proteome</keyword>
<dbReference type="Proteomes" id="UP000265725">
    <property type="component" value="Chromosome"/>
</dbReference>
<dbReference type="RefSeq" id="WP_119884218.1">
    <property type="nucleotide sequence ID" value="NZ_CP032418.1"/>
</dbReference>
<dbReference type="InterPro" id="IPR025143">
    <property type="entry name" value="DUF4083"/>
</dbReference>
<feature type="transmembrane region" description="Helical" evidence="1">
    <location>
        <begin position="6"/>
        <end position="28"/>
    </location>
</feature>
<dbReference type="EMBL" id="CP032418">
    <property type="protein sequence ID" value="AYC30501.1"/>
    <property type="molecule type" value="Genomic_DNA"/>
</dbReference>
<dbReference type="OrthoDB" id="2943972at2"/>
<dbReference type="Pfam" id="PF13314">
    <property type="entry name" value="DUF4083"/>
    <property type="match status" value="1"/>
</dbReference>
<gene>
    <name evidence="2" type="ORF">D3873_11905</name>
</gene>
<reference evidence="3" key="1">
    <citation type="submission" date="2018-09" db="EMBL/GenBank/DDBJ databases">
        <authorList>
            <person name="Zhu H."/>
        </authorList>
    </citation>
    <scope>NUCLEOTIDE SEQUENCE [LARGE SCALE GENOMIC DNA]</scope>
    <source>
        <strain evidence="3">K2R23-3</strain>
    </source>
</reference>